<name>A0A4Y2M273_ARAVE</name>
<dbReference type="Proteomes" id="UP000499080">
    <property type="component" value="Unassembled WGS sequence"/>
</dbReference>
<sequence length="103" mass="12018">MDSTEDPQRICVWPAFNRPSWIKRLHVGEARKFGKSDDDSDVVLIIKPMFKIKNIHPKTVFAYVQNRALIELTINAQTDFVMLLYIRPCSCLKHMLKNDTKIN</sequence>
<accession>A0A4Y2M273</accession>
<proteinExistence type="predicted"/>
<evidence type="ECO:0000313" key="1">
    <source>
        <dbReference type="EMBL" id="GBN20510.1"/>
    </source>
</evidence>
<comment type="caution">
    <text evidence="1">The sequence shown here is derived from an EMBL/GenBank/DDBJ whole genome shotgun (WGS) entry which is preliminary data.</text>
</comment>
<protein>
    <submittedName>
        <fullName evidence="1">Uncharacterized protein</fullName>
    </submittedName>
</protein>
<keyword evidence="2" id="KW-1185">Reference proteome</keyword>
<gene>
    <name evidence="1" type="ORF">AVEN_95183_1</name>
</gene>
<organism evidence="1 2">
    <name type="scientific">Araneus ventricosus</name>
    <name type="common">Orbweaver spider</name>
    <name type="synonym">Epeira ventricosa</name>
    <dbReference type="NCBI Taxonomy" id="182803"/>
    <lineage>
        <taxon>Eukaryota</taxon>
        <taxon>Metazoa</taxon>
        <taxon>Ecdysozoa</taxon>
        <taxon>Arthropoda</taxon>
        <taxon>Chelicerata</taxon>
        <taxon>Arachnida</taxon>
        <taxon>Araneae</taxon>
        <taxon>Araneomorphae</taxon>
        <taxon>Entelegynae</taxon>
        <taxon>Araneoidea</taxon>
        <taxon>Araneidae</taxon>
        <taxon>Araneus</taxon>
    </lineage>
</organism>
<dbReference type="AlphaFoldDB" id="A0A4Y2M273"/>
<dbReference type="EMBL" id="BGPR01006628">
    <property type="protein sequence ID" value="GBN20510.1"/>
    <property type="molecule type" value="Genomic_DNA"/>
</dbReference>
<evidence type="ECO:0000313" key="2">
    <source>
        <dbReference type="Proteomes" id="UP000499080"/>
    </source>
</evidence>
<reference evidence="1 2" key="1">
    <citation type="journal article" date="2019" name="Sci. Rep.">
        <title>Orb-weaving spider Araneus ventricosus genome elucidates the spidroin gene catalogue.</title>
        <authorList>
            <person name="Kono N."/>
            <person name="Nakamura H."/>
            <person name="Ohtoshi R."/>
            <person name="Moran D.A.P."/>
            <person name="Shinohara A."/>
            <person name="Yoshida Y."/>
            <person name="Fujiwara M."/>
            <person name="Mori M."/>
            <person name="Tomita M."/>
            <person name="Arakawa K."/>
        </authorList>
    </citation>
    <scope>NUCLEOTIDE SEQUENCE [LARGE SCALE GENOMIC DNA]</scope>
</reference>